<dbReference type="PRINTS" id="PR00700">
    <property type="entry name" value="PRTYPHPHTASE"/>
</dbReference>
<feature type="region of interest" description="Disordered" evidence="3">
    <location>
        <begin position="167"/>
        <end position="191"/>
    </location>
</feature>
<dbReference type="InterPro" id="IPR029021">
    <property type="entry name" value="Prot-tyrosine_phosphatase-like"/>
</dbReference>
<dbReference type="STRING" id="341454.A0A4S2MKE6"/>
<dbReference type="SMART" id="SM00194">
    <property type="entry name" value="PTPc"/>
    <property type="match status" value="1"/>
</dbReference>
<dbReference type="SUPFAM" id="SSF52821">
    <property type="entry name" value="Rhodanese/Cell cycle control phosphatase"/>
    <property type="match status" value="1"/>
</dbReference>
<dbReference type="Pfam" id="PF00102">
    <property type="entry name" value="Y_phosphatase"/>
    <property type="match status" value="1"/>
</dbReference>
<evidence type="ECO:0000259" key="6">
    <source>
        <dbReference type="PROSITE" id="PS50206"/>
    </source>
</evidence>
<dbReference type="InterPro" id="IPR001763">
    <property type="entry name" value="Rhodanese-like_dom"/>
</dbReference>
<dbReference type="SMART" id="SM00404">
    <property type="entry name" value="PTPc_motif"/>
    <property type="match status" value="1"/>
</dbReference>
<dbReference type="PROSITE" id="PS00383">
    <property type="entry name" value="TYR_PHOSPHATASE_1"/>
    <property type="match status" value="1"/>
</dbReference>
<evidence type="ECO:0000259" key="4">
    <source>
        <dbReference type="PROSITE" id="PS50055"/>
    </source>
</evidence>
<dbReference type="PROSITE" id="PS50056">
    <property type="entry name" value="TYR_PHOSPHATASE_2"/>
    <property type="match status" value="1"/>
</dbReference>
<reference evidence="7 8" key="1">
    <citation type="submission" date="2019-04" db="EMBL/GenBank/DDBJ databases">
        <title>Comparative genomics and transcriptomics to analyze fruiting body development in filamentous ascomycetes.</title>
        <authorList>
            <consortium name="DOE Joint Genome Institute"/>
            <person name="Lutkenhaus R."/>
            <person name="Traeger S."/>
            <person name="Breuer J."/>
            <person name="Kuo A."/>
            <person name="Lipzen A."/>
            <person name="Pangilinan J."/>
            <person name="Dilworth D."/>
            <person name="Sandor L."/>
            <person name="Poggeler S."/>
            <person name="Barry K."/>
            <person name="Grigoriev I.V."/>
            <person name="Nowrousian M."/>
        </authorList>
    </citation>
    <scope>NUCLEOTIDE SEQUENCE [LARGE SCALE GENOMIC DNA]</scope>
    <source>
        <strain evidence="7 8">CBS 389.68</strain>
    </source>
</reference>
<dbReference type="OrthoDB" id="6058203at2759"/>
<dbReference type="InterPro" id="IPR003595">
    <property type="entry name" value="Tyr_Pase_cat"/>
</dbReference>
<dbReference type="InterPro" id="IPR036873">
    <property type="entry name" value="Rhodanese-like_dom_sf"/>
</dbReference>
<dbReference type="InParanoid" id="A0A4S2MKE6"/>
<feature type="compositionally biased region" description="Low complexity" evidence="3">
    <location>
        <begin position="703"/>
        <end position="733"/>
    </location>
</feature>
<name>A0A4S2MKE6_9PEZI</name>
<dbReference type="InterPro" id="IPR050348">
    <property type="entry name" value="Protein-Tyr_Phosphatase"/>
</dbReference>
<sequence length="816" mass="89435">MSPHMSASLGSTMISHTPLTPSEAKGAGASAGYFGYVVDPADPANAQHSLRNWSPASSIRSAAARSPLPIHVDNPSTPFQQQAEVIARQLQQSNSTKRRFNGTIDIKGVPKMAPEIPGASKAPSTSAGDYFTAIQSELPPSIPSSVAENWPAMSAPASIQTFSPQPLRASLPERRPSSVTPSPKDGDPDVMEPKCLAELLQRKDVSDLLVLDVRVYKDFSESRITSAVNLCIPTTLLKRPSFNIARVSETFADDADKKKFGRWKSMKYIVVYDADSQAPSDSSGLTALHTMSKFQREGWKGNVAMLRGGFAAFSEAYPSLVDSSPLVAKAAPLKKLTLGGMGHSAEKVVGGIFNCPLPMNQSAMNPFFSNIRQNMDLIDGVGEIPIHLPQSLGSDRVAQLPAWLKEVAVNPQGAKIVADRFLAIEKAEQKRMQEALNVSVKYDSPTSTKPKPHTIAGVEKGTKNRYNNIWPYDHARVRLQNFPADECDYVNASHISEQYGQKRYIASQAPLPTTFRDFWSMVWEQDVRVIVMLTAEEEGGRLKSHNYWKTGNYGPLHLTCLQECKVSLDPSFLKGSPKRRSVSSSTHPSSADSNAPFVIVRKFTLEHSTQPFEPIREITQLQYSDWPDFGTPTHPAHVLGLVEHTDAVVRSTNSLSDGTSSRRPVLVHCSAGCGRTGTFCTIDSVIAMIKRQRLRRKRLLMLQNSSKSSKPSPTAKPTSSPSPSFSSTTTTSSHPDDSDTDTPTTAAGIKQLDIADQDNAWMTRDNEDLVYKAVCEFRGQRLSMVQCLQQYVLCYEAVLEWLAKQSPVEGGGKRKL</sequence>
<feature type="domain" description="Rhodanese" evidence="6">
    <location>
        <begin position="204"/>
        <end position="322"/>
    </location>
</feature>
<dbReference type="EC" id="3.1.3.48" evidence="2"/>
<dbReference type="InterPro" id="IPR016130">
    <property type="entry name" value="Tyr_Pase_AS"/>
</dbReference>
<protein>
    <recommendedName>
        <fullName evidence="2">protein-tyrosine-phosphatase</fullName>
        <ecNumber evidence="2">3.1.3.48</ecNumber>
    </recommendedName>
</protein>
<dbReference type="PROSITE" id="PS50206">
    <property type="entry name" value="RHODANESE_3"/>
    <property type="match status" value="1"/>
</dbReference>
<dbReference type="Gene3D" id="3.40.250.10">
    <property type="entry name" value="Rhodanese-like domain"/>
    <property type="match status" value="1"/>
</dbReference>
<organism evidence="7 8">
    <name type="scientific">Ascodesmis nigricans</name>
    <dbReference type="NCBI Taxonomy" id="341454"/>
    <lineage>
        <taxon>Eukaryota</taxon>
        <taxon>Fungi</taxon>
        <taxon>Dikarya</taxon>
        <taxon>Ascomycota</taxon>
        <taxon>Pezizomycotina</taxon>
        <taxon>Pezizomycetes</taxon>
        <taxon>Pezizales</taxon>
        <taxon>Ascodesmidaceae</taxon>
        <taxon>Ascodesmis</taxon>
    </lineage>
</organism>
<proteinExistence type="inferred from homology"/>
<dbReference type="AlphaFoldDB" id="A0A4S2MKE6"/>
<dbReference type="Gene3D" id="3.90.190.10">
    <property type="entry name" value="Protein tyrosine phosphatase superfamily"/>
    <property type="match status" value="2"/>
</dbReference>
<feature type="region of interest" description="Disordered" evidence="3">
    <location>
        <begin position="108"/>
        <end position="127"/>
    </location>
</feature>
<dbReference type="FunCoup" id="A0A4S2MKE6">
    <property type="interactions" value="76"/>
</dbReference>
<dbReference type="InterPro" id="IPR000387">
    <property type="entry name" value="Tyr_Pase_dom"/>
</dbReference>
<dbReference type="SMART" id="SM00450">
    <property type="entry name" value="RHOD"/>
    <property type="match status" value="1"/>
</dbReference>
<dbReference type="PANTHER" id="PTHR19134">
    <property type="entry name" value="RECEPTOR-TYPE TYROSINE-PROTEIN PHOSPHATASE"/>
    <property type="match status" value="1"/>
</dbReference>
<dbReference type="Pfam" id="PF00581">
    <property type="entry name" value="Rhodanese"/>
    <property type="match status" value="1"/>
</dbReference>
<feature type="region of interest" description="Disordered" evidence="3">
    <location>
        <begin position="1"/>
        <end position="20"/>
    </location>
</feature>
<evidence type="ECO:0000259" key="5">
    <source>
        <dbReference type="PROSITE" id="PS50056"/>
    </source>
</evidence>
<dbReference type="EMBL" id="ML220153">
    <property type="protein sequence ID" value="TGZ77476.1"/>
    <property type="molecule type" value="Genomic_DNA"/>
</dbReference>
<dbReference type="Proteomes" id="UP000298138">
    <property type="component" value="Unassembled WGS sequence"/>
</dbReference>
<feature type="domain" description="Tyrosine-protein phosphatase" evidence="4">
    <location>
        <begin position="463"/>
        <end position="801"/>
    </location>
</feature>
<keyword evidence="8" id="KW-1185">Reference proteome</keyword>
<evidence type="ECO:0000256" key="3">
    <source>
        <dbReference type="SAM" id="MobiDB-lite"/>
    </source>
</evidence>
<feature type="domain" description="Tyrosine specific protein phosphatases" evidence="5">
    <location>
        <begin position="639"/>
        <end position="685"/>
    </location>
</feature>
<dbReference type="SUPFAM" id="SSF52799">
    <property type="entry name" value="(Phosphotyrosine protein) phosphatases II"/>
    <property type="match status" value="1"/>
</dbReference>
<dbReference type="PROSITE" id="PS50055">
    <property type="entry name" value="TYR_PHOSPHATASE_PTP"/>
    <property type="match status" value="1"/>
</dbReference>
<evidence type="ECO:0000313" key="8">
    <source>
        <dbReference type="Proteomes" id="UP000298138"/>
    </source>
</evidence>
<feature type="compositionally biased region" description="Polar residues" evidence="3">
    <location>
        <begin position="8"/>
        <end position="20"/>
    </location>
</feature>
<accession>A0A4S2MKE6</accession>
<gene>
    <name evidence="7" type="ORF">EX30DRAFT_200990</name>
</gene>
<comment type="similarity">
    <text evidence="1">Belongs to the protein-tyrosine phosphatase family. Non-receptor class subfamily.</text>
</comment>
<dbReference type="GO" id="GO:0004725">
    <property type="term" value="F:protein tyrosine phosphatase activity"/>
    <property type="evidence" value="ECO:0007669"/>
    <property type="project" value="UniProtKB-EC"/>
</dbReference>
<dbReference type="CDD" id="cd01446">
    <property type="entry name" value="DSP_MapKP"/>
    <property type="match status" value="1"/>
</dbReference>
<dbReference type="InterPro" id="IPR000242">
    <property type="entry name" value="PTP_cat"/>
</dbReference>
<dbReference type="PANTHER" id="PTHR19134:SF561">
    <property type="entry name" value="PROTEIN TYROSINE PHOSPHATASE 36E, ISOFORM A"/>
    <property type="match status" value="1"/>
</dbReference>
<feature type="region of interest" description="Disordered" evidence="3">
    <location>
        <begin position="703"/>
        <end position="750"/>
    </location>
</feature>
<evidence type="ECO:0000313" key="7">
    <source>
        <dbReference type="EMBL" id="TGZ77476.1"/>
    </source>
</evidence>
<dbReference type="CDD" id="cd18533">
    <property type="entry name" value="PTP_fungal"/>
    <property type="match status" value="1"/>
</dbReference>
<evidence type="ECO:0000256" key="1">
    <source>
        <dbReference type="ARBA" id="ARBA00009649"/>
    </source>
</evidence>
<evidence type="ECO:0000256" key="2">
    <source>
        <dbReference type="ARBA" id="ARBA00013064"/>
    </source>
</evidence>